<evidence type="ECO:0000313" key="2">
    <source>
        <dbReference type="EMBL" id="KAL0985269.1"/>
    </source>
</evidence>
<feature type="region of interest" description="Disordered" evidence="1">
    <location>
        <begin position="1"/>
        <end position="99"/>
    </location>
</feature>
<dbReference type="EMBL" id="JAGEUA010000004">
    <property type="protein sequence ID" value="KAL0985269.1"/>
    <property type="molecule type" value="Genomic_DNA"/>
</dbReference>
<protein>
    <submittedName>
        <fullName evidence="2">Uncharacterized protein</fullName>
    </submittedName>
</protein>
<feature type="compositionally biased region" description="Basic and acidic residues" evidence="1">
    <location>
        <begin position="121"/>
        <end position="137"/>
    </location>
</feature>
<feature type="compositionally biased region" description="Low complexity" evidence="1">
    <location>
        <begin position="67"/>
        <end position="80"/>
    </location>
</feature>
<reference evidence="2 3" key="1">
    <citation type="submission" date="2024-06" db="EMBL/GenBank/DDBJ databases">
        <authorList>
            <person name="Pan Q."/>
            <person name="Wen M."/>
            <person name="Jouanno E."/>
            <person name="Zahm M."/>
            <person name="Klopp C."/>
            <person name="Cabau C."/>
            <person name="Louis A."/>
            <person name="Berthelot C."/>
            <person name="Parey E."/>
            <person name="Roest Crollius H."/>
            <person name="Montfort J."/>
            <person name="Robinson-Rechavi M."/>
            <person name="Bouchez O."/>
            <person name="Lampietro C."/>
            <person name="Lopez Roques C."/>
            <person name="Donnadieu C."/>
            <person name="Postlethwait J."/>
            <person name="Bobe J."/>
            <person name="Verreycken H."/>
            <person name="Guiguen Y."/>
        </authorList>
    </citation>
    <scope>NUCLEOTIDE SEQUENCE [LARGE SCALE GENOMIC DNA]</scope>
    <source>
        <strain evidence="2">Up_M1</strain>
        <tissue evidence="2">Testis</tissue>
    </source>
</reference>
<comment type="caution">
    <text evidence="2">The sequence shown here is derived from an EMBL/GenBank/DDBJ whole genome shotgun (WGS) entry which is preliminary data.</text>
</comment>
<accession>A0ABD0X206</accession>
<evidence type="ECO:0000313" key="3">
    <source>
        <dbReference type="Proteomes" id="UP001557470"/>
    </source>
</evidence>
<dbReference type="AlphaFoldDB" id="A0ABD0X206"/>
<keyword evidence="3" id="KW-1185">Reference proteome</keyword>
<gene>
    <name evidence="2" type="ORF">UPYG_G00154800</name>
</gene>
<evidence type="ECO:0000256" key="1">
    <source>
        <dbReference type="SAM" id="MobiDB-lite"/>
    </source>
</evidence>
<name>A0ABD0X206_UMBPY</name>
<dbReference type="Proteomes" id="UP001557470">
    <property type="component" value="Unassembled WGS sequence"/>
</dbReference>
<feature type="region of interest" description="Disordered" evidence="1">
    <location>
        <begin position="114"/>
        <end position="137"/>
    </location>
</feature>
<sequence>MTTEASALGEADTEGKHSPSGAEPETAAEIKHSPTEAEPETEAENKENPEPEETAPGGEKPSEKASEPGPTEASTSPSTTTEEEQLVKPRQRTSAGRGLSRLFSSFLGGQACTGCRVGGGGEKEKGGILSLEQKKIN</sequence>
<organism evidence="2 3">
    <name type="scientific">Umbra pygmaea</name>
    <name type="common">Eastern mudminnow</name>
    <dbReference type="NCBI Taxonomy" id="75934"/>
    <lineage>
        <taxon>Eukaryota</taxon>
        <taxon>Metazoa</taxon>
        <taxon>Chordata</taxon>
        <taxon>Craniata</taxon>
        <taxon>Vertebrata</taxon>
        <taxon>Euteleostomi</taxon>
        <taxon>Actinopterygii</taxon>
        <taxon>Neopterygii</taxon>
        <taxon>Teleostei</taxon>
        <taxon>Protacanthopterygii</taxon>
        <taxon>Esociformes</taxon>
        <taxon>Umbridae</taxon>
        <taxon>Umbra</taxon>
    </lineage>
</organism>
<proteinExistence type="predicted"/>